<reference evidence="2 3" key="1">
    <citation type="submission" date="2015-08" db="EMBL/GenBank/DDBJ databases">
        <authorList>
            <person name="Babu N.S."/>
            <person name="Beckwith C.J."/>
            <person name="Beseler K.G."/>
            <person name="Brison A."/>
            <person name="Carone J.V."/>
            <person name="Caskin T.P."/>
            <person name="Diamond M."/>
            <person name="Durham M.E."/>
            <person name="Foxe J.M."/>
            <person name="Go M."/>
            <person name="Henderson B.A."/>
            <person name="Jones I.B."/>
            <person name="McGettigan J.A."/>
            <person name="Micheletti S.J."/>
            <person name="Nasrallah M.E."/>
            <person name="Ortiz D."/>
            <person name="Piller C.R."/>
            <person name="Privatt S.R."/>
            <person name="Schneider S.L."/>
            <person name="Sharp S."/>
            <person name="Smith T.C."/>
            <person name="Stanton J.D."/>
            <person name="Ullery H.E."/>
            <person name="Wilson R.J."/>
            <person name="Serrano M.G."/>
            <person name="Buck G."/>
            <person name="Lee V."/>
            <person name="Wang Y."/>
            <person name="Carvalho R."/>
            <person name="Voegtly L."/>
            <person name="Shi R."/>
            <person name="Duckworth R."/>
            <person name="Johnson A."/>
            <person name="Loviza R."/>
            <person name="Walstead R."/>
            <person name="Shah Z."/>
            <person name="Kiflezghi M."/>
            <person name="Wade K."/>
            <person name="Ball S.L."/>
            <person name="Bradley K.W."/>
            <person name="Asai D.J."/>
            <person name="Bowman C.A."/>
            <person name="Russell D.A."/>
            <person name="Pope W.H."/>
            <person name="Jacobs-Sera D."/>
            <person name="Hendrix R.W."/>
            <person name="Hatfull G.F."/>
        </authorList>
    </citation>
    <scope>NUCLEOTIDE SEQUENCE [LARGE SCALE GENOMIC DNA]</scope>
    <source>
        <strain evidence="2 3">DSM 27648</strain>
    </source>
</reference>
<dbReference type="STRING" id="1391654.AKJ09_08112"/>
<gene>
    <name evidence="2" type="ORF">AKJ09_08112</name>
</gene>
<dbReference type="GO" id="GO:0016747">
    <property type="term" value="F:acyltransferase activity, transferring groups other than amino-acyl groups"/>
    <property type="evidence" value="ECO:0007669"/>
    <property type="project" value="InterPro"/>
</dbReference>
<dbReference type="Gene3D" id="3.40.630.30">
    <property type="match status" value="1"/>
</dbReference>
<dbReference type="KEGG" id="llu:AKJ09_08112"/>
<dbReference type="RefSeq" id="WP_146652546.1">
    <property type="nucleotide sequence ID" value="NZ_CP012333.1"/>
</dbReference>
<protein>
    <submittedName>
        <fullName evidence="2">Acetyltransferase, putative</fullName>
    </submittedName>
</protein>
<dbReference type="EMBL" id="CP012333">
    <property type="protein sequence ID" value="AKV01449.1"/>
    <property type="molecule type" value="Genomic_DNA"/>
</dbReference>
<dbReference type="PANTHER" id="PTHR43610:SF1">
    <property type="entry name" value="N-ACETYLTRANSFERASE DOMAIN-CONTAINING PROTEIN"/>
    <property type="match status" value="1"/>
</dbReference>
<evidence type="ECO:0000313" key="3">
    <source>
        <dbReference type="Proteomes" id="UP000064967"/>
    </source>
</evidence>
<dbReference type="PANTHER" id="PTHR43610">
    <property type="entry name" value="BLL6696 PROTEIN"/>
    <property type="match status" value="1"/>
</dbReference>
<dbReference type="Proteomes" id="UP000064967">
    <property type="component" value="Chromosome"/>
</dbReference>
<dbReference type="Pfam" id="PF13302">
    <property type="entry name" value="Acetyltransf_3"/>
    <property type="match status" value="1"/>
</dbReference>
<evidence type="ECO:0000313" key="2">
    <source>
        <dbReference type="EMBL" id="AKV01449.1"/>
    </source>
</evidence>
<dbReference type="AlphaFoldDB" id="A0A0K1Q6V5"/>
<keyword evidence="3" id="KW-1185">Reference proteome</keyword>
<dbReference type="OrthoDB" id="5295305at2"/>
<proteinExistence type="predicted"/>
<accession>A0A0K1Q6V5</accession>
<organism evidence="2 3">
    <name type="scientific">Labilithrix luteola</name>
    <dbReference type="NCBI Taxonomy" id="1391654"/>
    <lineage>
        <taxon>Bacteria</taxon>
        <taxon>Pseudomonadati</taxon>
        <taxon>Myxococcota</taxon>
        <taxon>Polyangia</taxon>
        <taxon>Polyangiales</taxon>
        <taxon>Labilitrichaceae</taxon>
        <taxon>Labilithrix</taxon>
    </lineage>
</organism>
<keyword evidence="2" id="KW-0808">Transferase</keyword>
<evidence type="ECO:0000259" key="1">
    <source>
        <dbReference type="Pfam" id="PF13302"/>
    </source>
</evidence>
<feature type="domain" description="N-acetyltransferase" evidence="1">
    <location>
        <begin position="12"/>
        <end position="153"/>
    </location>
</feature>
<sequence>MQLTPVVLEGIRVRLEPLRTDLLDELARAALSAPVELWTYIPYRMGSREDLGRLFEHAMAMHEARSGITFLTRLRATGEVVGGTSMLCVDATHRRLEIGFTWILPRWQRTFVNTEVKLLQLTHAFEVLRAMRVEFKTDANNARSRAALGRLGATEEGMLRRHMFRWDGSVRDSTMFSIVDTDWPLTKPRLESLVGVTP</sequence>
<dbReference type="InterPro" id="IPR000182">
    <property type="entry name" value="GNAT_dom"/>
</dbReference>
<dbReference type="SUPFAM" id="SSF55729">
    <property type="entry name" value="Acyl-CoA N-acyltransferases (Nat)"/>
    <property type="match status" value="1"/>
</dbReference>
<dbReference type="InterPro" id="IPR016181">
    <property type="entry name" value="Acyl_CoA_acyltransferase"/>
</dbReference>
<name>A0A0K1Q6V5_9BACT</name>